<dbReference type="AlphaFoldDB" id="A0ABD0U1E2"/>
<dbReference type="Proteomes" id="UP001552299">
    <property type="component" value="Unassembled WGS sequence"/>
</dbReference>
<comment type="caution">
    <text evidence="1">The sequence shown here is derived from an EMBL/GenBank/DDBJ whole genome shotgun (WGS) entry which is preliminary data.</text>
</comment>
<gene>
    <name evidence="1" type="ORF">M5K25_024214</name>
</gene>
<accession>A0ABD0U1E2</accession>
<proteinExistence type="predicted"/>
<dbReference type="EMBL" id="JANQDX010000018">
    <property type="protein sequence ID" value="KAL0905776.1"/>
    <property type="molecule type" value="Genomic_DNA"/>
</dbReference>
<evidence type="ECO:0000313" key="1">
    <source>
        <dbReference type="EMBL" id="KAL0905776.1"/>
    </source>
</evidence>
<protein>
    <submittedName>
        <fullName evidence="1">Uncharacterized protein</fullName>
    </submittedName>
</protein>
<sequence>MVRRSVEPSGGGPAKRRAFRWWSGEVPAVVEEEQGGKSEVAIAPLAYMGFRPCPYDIINYRRVPYPSVPWNPLFSDEFSTDGNKQPNSPSFIASTAPLVPLTISSSSYRPTL</sequence>
<evidence type="ECO:0000313" key="2">
    <source>
        <dbReference type="Proteomes" id="UP001552299"/>
    </source>
</evidence>
<reference evidence="1 2" key="1">
    <citation type="journal article" date="2024" name="Plant Biotechnol. J.">
        <title>Dendrobium thyrsiflorum genome and its molecular insights into genes involved in important horticultural traits.</title>
        <authorList>
            <person name="Chen B."/>
            <person name="Wang J.Y."/>
            <person name="Zheng P.J."/>
            <person name="Li K.L."/>
            <person name="Liang Y.M."/>
            <person name="Chen X.F."/>
            <person name="Zhang C."/>
            <person name="Zhao X."/>
            <person name="He X."/>
            <person name="Zhang G.Q."/>
            <person name="Liu Z.J."/>
            <person name="Xu Q."/>
        </authorList>
    </citation>
    <scope>NUCLEOTIDE SEQUENCE [LARGE SCALE GENOMIC DNA]</scope>
    <source>
        <strain evidence="1">GZMU011</strain>
    </source>
</reference>
<name>A0ABD0U1E2_DENTH</name>
<keyword evidence="2" id="KW-1185">Reference proteome</keyword>
<organism evidence="1 2">
    <name type="scientific">Dendrobium thyrsiflorum</name>
    <name type="common">Pinecone-like raceme dendrobium</name>
    <name type="synonym">Orchid</name>
    <dbReference type="NCBI Taxonomy" id="117978"/>
    <lineage>
        <taxon>Eukaryota</taxon>
        <taxon>Viridiplantae</taxon>
        <taxon>Streptophyta</taxon>
        <taxon>Embryophyta</taxon>
        <taxon>Tracheophyta</taxon>
        <taxon>Spermatophyta</taxon>
        <taxon>Magnoliopsida</taxon>
        <taxon>Liliopsida</taxon>
        <taxon>Asparagales</taxon>
        <taxon>Orchidaceae</taxon>
        <taxon>Epidendroideae</taxon>
        <taxon>Malaxideae</taxon>
        <taxon>Dendrobiinae</taxon>
        <taxon>Dendrobium</taxon>
    </lineage>
</organism>